<feature type="compositionally biased region" description="Acidic residues" evidence="1">
    <location>
        <begin position="647"/>
        <end position="656"/>
    </location>
</feature>
<evidence type="ECO:0000256" key="1">
    <source>
        <dbReference type="SAM" id="MobiDB-lite"/>
    </source>
</evidence>
<protein>
    <recommendedName>
        <fullName evidence="4">Right handed beta helix domain-containing protein</fullName>
    </recommendedName>
</protein>
<dbReference type="Gene3D" id="1.10.443.10">
    <property type="entry name" value="Intergrase catalytic core"/>
    <property type="match status" value="1"/>
</dbReference>
<feature type="compositionally biased region" description="Basic and acidic residues" evidence="1">
    <location>
        <begin position="619"/>
        <end position="645"/>
    </location>
</feature>
<dbReference type="EMBL" id="LGRX02001494">
    <property type="protein sequence ID" value="KAK3286093.1"/>
    <property type="molecule type" value="Genomic_DNA"/>
</dbReference>
<feature type="region of interest" description="Disordered" evidence="1">
    <location>
        <begin position="528"/>
        <end position="665"/>
    </location>
</feature>
<keyword evidence="3" id="KW-1185">Reference proteome</keyword>
<organism evidence="2 3">
    <name type="scientific">Cymbomonas tetramitiformis</name>
    <dbReference type="NCBI Taxonomy" id="36881"/>
    <lineage>
        <taxon>Eukaryota</taxon>
        <taxon>Viridiplantae</taxon>
        <taxon>Chlorophyta</taxon>
        <taxon>Pyramimonadophyceae</taxon>
        <taxon>Pyramimonadales</taxon>
        <taxon>Pyramimonadaceae</taxon>
        <taxon>Cymbomonas</taxon>
    </lineage>
</organism>
<dbReference type="InterPro" id="IPR011050">
    <property type="entry name" value="Pectin_lyase_fold/virulence"/>
</dbReference>
<feature type="compositionally biased region" description="Gly residues" evidence="1">
    <location>
        <begin position="589"/>
        <end position="607"/>
    </location>
</feature>
<feature type="compositionally biased region" description="Basic and acidic residues" evidence="1">
    <location>
        <begin position="126"/>
        <end position="137"/>
    </location>
</feature>
<gene>
    <name evidence="2" type="ORF">CYMTET_6335</name>
</gene>
<proteinExistence type="predicted"/>
<dbReference type="InterPro" id="IPR013762">
    <property type="entry name" value="Integrase-like_cat_sf"/>
</dbReference>
<comment type="caution">
    <text evidence="2">The sequence shown here is derived from an EMBL/GenBank/DDBJ whole genome shotgun (WGS) entry which is preliminary data.</text>
</comment>
<feature type="compositionally biased region" description="Polar residues" evidence="1">
    <location>
        <begin position="111"/>
        <end position="124"/>
    </location>
</feature>
<feature type="region of interest" description="Disordered" evidence="1">
    <location>
        <begin position="93"/>
        <end position="163"/>
    </location>
</feature>
<dbReference type="AlphaFoldDB" id="A0AAE0GXN8"/>
<name>A0AAE0GXN8_9CHLO</name>
<dbReference type="SUPFAM" id="SSF51126">
    <property type="entry name" value="Pectin lyase-like"/>
    <property type="match status" value="1"/>
</dbReference>
<reference evidence="2 3" key="1">
    <citation type="journal article" date="2015" name="Genome Biol. Evol.">
        <title>Comparative Genomics of a Bacterivorous Green Alga Reveals Evolutionary Causalities and Consequences of Phago-Mixotrophic Mode of Nutrition.</title>
        <authorList>
            <person name="Burns J.A."/>
            <person name="Paasch A."/>
            <person name="Narechania A."/>
            <person name="Kim E."/>
        </authorList>
    </citation>
    <scope>NUCLEOTIDE SEQUENCE [LARGE SCALE GENOMIC DNA]</scope>
    <source>
        <strain evidence="2 3">PLY_AMNH</strain>
    </source>
</reference>
<sequence>MTSEISKTLGKYADRFGSLQTRFLGIDRALAKTATIQVYQLEFQVETQHDSSTQTETYQAVVLDGLYKTKEIIDLKLMPSEAVVETVPDLERSAPANASSKERLQEAEAGSQHQIAASSHSGQATLHDRLPPAKRSDSSQVPSDLPSSRRSLNGAAPSLSPPTCPMNVLANSQRWFGYVMTNMPSIMQSTGSHSEGMLSSFLGNSSRYPEDTSSGLVLINDTDAVAGGSLLSQAFLVEDVARIVLYQDVHTCFLSVLRGRALEVTGRCMGRCNWTTGDPAPYAVLAVMPMAHLTLDSILLSPTMFGKGRLLVLSLKASLTLINCILTSTSTLAWAGGVGVHDGGAVAISSTVFSFLHSSEHGGAVRVTDTETFVMTDSVVANCSADISAGGILAYGVHAVTITNSSFIGNTAVESSGALEILSVGDLILAKSLFIKNRAEMEAGALRLQTGDPGYLRQDSMEQLQGEFTNLDLVNDREPAGGNRPRSVGIAQCMFQENWARKKEQCGLEELPESEKPVFDEEWAATAAASRKRRAVRQPSGSDGEDNEDEEKKRAAAKARFGSLRTATDEELRRALDGSLAVKDITRPPGGGGSGSGGGSWGEGGGKYSRKTQEQPTDAEPKEGAQRDRGGAGGGKGRDAIKSEGEIVVEPEEEREDGVMMASGDQEPEPAAEAQEMMDLMIEFVTMLGFKDLKVVERVIRLYNGRKAVGVDAGEELLEELAVAVERYQDGAYAESTQRSYDTGVKAFLTFCVGLDPARYAGHSLRRGGATAAMRLKVEKLYIKLQGDWKSDCWERYCELDDEQRLILPAAFAEAAKELS</sequence>
<evidence type="ECO:0000313" key="3">
    <source>
        <dbReference type="Proteomes" id="UP001190700"/>
    </source>
</evidence>
<feature type="compositionally biased region" description="Polar residues" evidence="1">
    <location>
        <begin position="138"/>
        <end position="151"/>
    </location>
</feature>
<evidence type="ECO:0000313" key="2">
    <source>
        <dbReference type="EMBL" id="KAK3286093.1"/>
    </source>
</evidence>
<dbReference type="GO" id="GO:0003677">
    <property type="term" value="F:DNA binding"/>
    <property type="evidence" value="ECO:0007669"/>
    <property type="project" value="InterPro"/>
</dbReference>
<accession>A0AAE0GXN8</accession>
<dbReference type="GO" id="GO:0006310">
    <property type="term" value="P:DNA recombination"/>
    <property type="evidence" value="ECO:0007669"/>
    <property type="project" value="InterPro"/>
</dbReference>
<dbReference type="GO" id="GO:0015074">
    <property type="term" value="P:DNA integration"/>
    <property type="evidence" value="ECO:0007669"/>
    <property type="project" value="InterPro"/>
</dbReference>
<dbReference type="Proteomes" id="UP001190700">
    <property type="component" value="Unassembled WGS sequence"/>
</dbReference>
<feature type="compositionally biased region" description="Basic and acidic residues" evidence="1">
    <location>
        <begin position="567"/>
        <end position="576"/>
    </location>
</feature>
<evidence type="ECO:0008006" key="4">
    <source>
        <dbReference type="Google" id="ProtNLM"/>
    </source>
</evidence>